<dbReference type="GO" id="GO:0005737">
    <property type="term" value="C:cytoplasm"/>
    <property type="evidence" value="ECO:0007669"/>
    <property type="project" value="TreeGrafter"/>
</dbReference>
<evidence type="ECO:0000256" key="2">
    <source>
        <dbReference type="ARBA" id="ARBA00013346"/>
    </source>
</evidence>
<dbReference type="PANTHER" id="PTHR11579">
    <property type="entry name" value="PROTEIN-L-ISOASPARTATE O-METHYLTRANSFERASE"/>
    <property type="match status" value="1"/>
</dbReference>
<dbReference type="Proteomes" id="UP000318055">
    <property type="component" value="Chromosome"/>
</dbReference>
<dbReference type="EMBL" id="CP042239">
    <property type="protein sequence ID" value="QDX24863.1"/>
    <property type="molecule type" value="Genomic_DNA"/>
</dbReference>
<dbReference type="AlphaFoldDB" id="A0A518RBP0"/>
<gene>
    <name evidence="4" type="ORF">FPZ54_01655</name>
</gene>
<organism evidence="4 5">
    <name type="scientific">Sphingomonas suaedae</name>
    <dbReference type="NCBI Taxonomy" id="2599297"/>
    <lineage>
        <taxon>Bacteria</taxon>
        <taxon>Pseudomonadati</taxon>
        <taxon>Pseudomonadota</taxon>
        <taxon>Alphaproteobacteria</taxon>
        <taxon>Sphingomonadales</taxon>
        <taxon>Sphingomonadaceae</taxon>
        <taxon>Sphingomonas</taxon>
    </lineage>
</organism>
<dbReference type="OrthoDB" id="9798496at2"/>
<proteinExistence type="inferred from homology"/>
<dbReference type="Gene3D" id="3.40.50.150">
    <property type="entry name" value="Vaccinia Virus protein VP39"/>
    <property type="match status" value="1"/>
</dbReference>
<dbReference type="KEGG" id="ssua:FPZ54_01655"/>
<dbReference type="SUPFAM" id="SSF53335">
    <property type="entry name" value="S-adenosyl-L-methionine-dependent methyltransferases"/>
    <property type="match status" value="1"/>
</dbReference>
<dbReference type="GO" id="GO:0004719">
    <property type="term" value="F:protein-L-isoaspartate (D-aspartate) O-methyltransferase activity"/>
    <property type="evidence" value="ECO:0007669"/>
    <property type="project" value="InterPro"/>
</dbReference>
<dbReference type="GO" id="GO:0032259">
    <property type="term" value="P:methylation"/>
    <property type="evidence" value="ECO:0007669"/>
    <property type="project" value="UniProtKB-KW"/>
</dbReference>
<dbReference type="InterPro" id="IPR000682">
    <property type="entry name" value="PCMT"/>
</dbReference>
<evidence type="ECO:0000313" key="5">
    <source>
        <dbReference type="Proteomes" id="UP000318055"/>
    </source>
</evidence>
<keyword evidence="5" id="KW-1185">Reference proteome</keyword>
<evidence type="ECO:0000256" key="1">
    <source>
        <dbReference type="ARBA" id="ARBA00005369"/>
    </source>
</evidence>
<keyword evidence="4" id="KW-0489">Methyltransferase</keyword>
<name>A0A518RBP0_9SPHN</name>
<comment type="similarity">
    <text evidence="1">Belongs to the methyltransferase superfamily. L-isoaspartyl/D-aspartyl protein methyltransferase family.</text>
</comment>
<sequence>MMTATAETHGHEAARAAMVVSQLRTSGVSDARVIAAMAQVAREDFLPESQRPFAYRDRSLPLGDGRMQNPPLATGLLLTEARIAPGDTVLIVGAAGGYSAAIAAKLGARVTAVEEDAALAATARSALDGIAETVEGPLVAGAAANAPYDVLLIDGAVEQVPAALVEQVRIGGHVVTGVIDRGVTRLATGVRTEGGFGLTSFADVECALLPGFDMPRGFQF</sequence>
<dbReference type="RefSeq" id="WP_145844501.1">
    <property type="nucleotide sequence ID" value="NZ_CP042239.1"/>
</dbReference>
<keyword evidence="4" id="KW-0808">Transferase</keyword>
<evidence type="ECO:0000256" key="3">
    <source>
        <dbReference type="ARBA" id="ARBA00030757"/>
    </source>
</evidence>
<dbReference type="Pfam" id="PF01135">
    <property type="entry name" value="PCMT"/>
    <property type="match status" value="1"/>
</dbReference>
<reference evidence="4 5" key="1">
    <citation type="submission" date="2019-07" db="EMBL/GenBank/DDBJ databases">
        <title>Sphingomonas alkalisoli sp. nov., isolated from rhizosphere soil of Suaedae salsa.</title>
        <authorList>
            <person name="Zhang H."/>
            <person name="Xu L."/>
            <person name="Zhang J.-X."/>
            <person name="Sun J.-Q."/>
        </authorList>
    </citation>
    <scope>NUCLEOTIDE SEQUENCE [LARGE SCALE GENOMIC DNA]</scope>
    <source>
        <strain evidence="4 5">XS-10</strain>
    </source>
</reference>
<dbReference type="InterPro" id="IPR029063">
    <property type="entry name" value="SAM-dependent_MTases_sf"/>
</dbReference>
<protein>
    <recommendedName>
        <fullName evidence="2">Protein-L-isoaspartate O-methyltransferase</fullName>
    </recommendedName>
    <alternativeName>
        <fullName evidence="3">Protein L-isoaspartyl methyltransferase</fullName>
    </alternativeName>
</protein>
<dbReference type="PANTHER" id="PTHR11579:SF18">
    <property type="entry name" value="PROTEIN-L-ISOASPARTATE O-METHYLTRANSFERASE"/>
    <property type="match status" value="1"/>
</dbReference>
<accession>A0A518RBP0</accession>
<evidence type="ECO:0000313" key="4">
    <source>
        <dbReference type="EMBL" id="QDX24863.1"/>
    </source>
</evidence>